<feature type="compositionally biased region" description="Polar residues" evidence="1">
    <location>
        <begin position="146"/>
        <end position="157"/>
    </location>
</feature>
<dbReference type="AlphaFoldDB" id="A0AA40KB26"/>
<proteinExistence type="predicted"/>
<sequence>MASLARTHHHCSPRRPREPFLQYLARYKTWSNYRARQSDTERETLRLARLPTPDSDDSDSGDAMFSVSEMSRFRANPAVQSPHAAIANLGPPVDRDSPPTYSHALHDPAPASPTESLRRAAPLAAQTRRGKPRPRTRRQPCRKPVDSNSRIQKSTPYLRSRARVSPVSLFLELDSHGQARTVQTDNGVRRRALGCMKGLRRGQGKAA</sequence>
<comment type="caution">
    <text evidence="2">The sequence shown here is derived from an EMBL/GenBank/DDBJ whole genome shotgun (WGS) entry which is preliminary data.</text>
</comment>
<organism evidence="2 3">
    <name type="scientific">Schizothecium vesticola</name>
    <dbReference type="NCBI Taxonomy" id="314040"/>
    <lineage>
        <taxon>Eukaryota</taxon>
        <taxon>Fungi</taxon>
        <taxon>Dikarya</taxon>
        <taxon>Ascomycota</taxon>
        <taxon>Pezizomycotina</taxon>
        <taxon>Sordariomycetes</taxon>
        <taxon>Sordariomycetidae</taxon>
        <taxon>Sordariales</taxon>
        <taxon>Schizotheciaceae</taxon>
        <taxon>Schizothecium</taxon>
    </lineage>
</organism>
<feature type="region of interest" description="Disordered" evidence="1">
    <location>
        <begin position="85"/>
        <end position="159"/>
    </location>
</feature>
<evidence type="ECO:0000256" key="1">
    <source>
        <dbReference type="SAM" id="MobiDB-lite"/>
    </source>
</evidence>
<evidence type="ECO:0000313" key="2">
    <source>
        <dbReference type="EMBL" id="KAK0752638.1"/>
    </source>
</evidence>
<dbReference type="EMBL" id="JAUKUD010000002">
    <property type="protein sequence ID" value="KAK0752638.1"/>
    <property type="molecule type" value="Genomic_DNA"/>
</dbReference>
<name>A0AA40KB26_9PEZI</name>
<gene>
    <name evidence="2" type="ORF">B0T18DRAFT_405293</name>
</gene>
<feature type="compositionally biased region" description="Basic residues" evidence="1">
    <location>
        <begin position="128"/>
        <end position="141"/>
    </location>
</feature>
<protein>
    <submittedName>
        <fullName evidence="2">Uncharacterized protein</fullName>
    </submittedName>
</protein>
<keyword evidence="3" id="KW-1185">Reference proteome</keyword>
<feature type="compositionally biased region" description="Basic and acidic residues" evidence="1">
    <location>
        <begin position="36"/>
        <end position="46"/>
    </location>
</feature>
<accession>A0AA40KB26</accession>
<dbReference type="Proteomes" id="UP001172155">
    <property type="component" value="Unassembled WGS sequence"/>
</dbReference>
<feature type="region of interest" description="Disordered" evidence="1">
    <location>
        <begin position="36"/>
        <end position="63"/>
    </location>
</feature>
<evidence type="ECO:0000313" key="3">
    <source>
        <dbReference type="Proteomes" id="UP001172155"/>
    </source>
</evidence>
<reference evidence="2" key="1">
    <citation type="submission" date="2023-06" db="EMBL/GenBank/DDBJ databases">
        <title>Genome-scale phylogeny and comparative genomics of the fungal order Sordariales.</title>
        <authorList>
            <consortium name="Lawrence Berkeley National Laboratory"/>
            <person name="Hensen N."/>
            <person name="Bonometti L."/>
            <person name="Westerberg I."/>
            <person name="Brannstrom I.O."/>
            <person name="Guillou S."/>
            <person name="Cros-Aarteil S."/>
            <person name="Calhoun S."/>
            <person name="Haridas S."/>
            <person name="Kuo A."/>
            <person name="Mondo S."/>
            <person name="Pangilinan J."/>
            <person name="Riley R."/>
            <person name="LaButti K."/>
            <person name="Andreopoulos B."/>
            <person name="Lipzen A."/>
            <person name="Chen C."/>
            <person name="Yanf M."/>
            <person name="Daum C."/>
            <person name="Ng V."/>
            <person name="Clum A."/>
            <person name="Steindorff A."/>
            <person name="Ohm R."/>
            <person name="Martin F."/>
            <person name="Silar P."/>
            <person name="Natvig D."/>
            <person name="Lalanne C."/>
            <person name="Gautier V."/>
            <person name="Ament-velasquez S.L."/>
            <person name="Kruys A."/>
            <person name="Hutchinson M.I."/>
            <person name="Powell A.J."/>
            <person name="Barry K."/>
            <person name="Miller A.N."/>
            <person name="Grigoriev I.V."/>
            <person name="Debuchy R."/>
            <person name="Gladieux P."/>
            <person name="Thoren M.H."/>
            <person name="Johannesson H."/>
        </authorList>
    </citation>
    <scope>NUCLEOTIDE SEQUENCE</scope>
    <source>
        <strain evidence="2">SMH3187-1</strain>
    </source>
</reference>